<dbReference type="PROSITE" id="PS00108">
    <property type="entry name" value="PROTEIN_KINASE_ST"/>
    <property type="match status" value="1"/>
</dbReference>
<dbReference type="AlphaFoldDB" id="A0A9W9WKM8"/>
<dbReference type="InterPro" id="IPR000719">
    <property type="entry name" value="Prot_kinase_dom"/>
</dbReference>
<gene>
    <name evidence="3" type="ORF">N7530_010249</name>
</gene>
<feature type="compositionally biased region" description="Low complexity" evidence="1">
    <location>
        <begin position="60"/>
        <end position="80"/>
    </location>
</feature>
<dbReference type="Pfam" id="PF00069">
    <property type="entry name" value="Pkinase"/>
    <property type="match status" value="1"/>
</dbReference>
<dbReference type="OrthoDB" id="1668230at2759"/>
<dbReference type="SUPFAM" id="SSF56112">
    <property type="entry name" value="Protein kinase-like (PK-like)"/>
    <property type="match status" value="1"/>
</dbReference>
<feature type="region of interest" description="Disordered" evidence="1">
    <location>
        <begin position="361"/>
        <end position="381"/>
    </location>
</feature>
<dbReference type="GO" id="GO:0004674">
    <property type="term" value="F:protein serine/threonine kinase activity"/>
    <property type="evidence" value="ECO:0007669"/>
    <property type="project" value="TreeGrafter"/>
</dbReference>
<protein>
    <recommendedName>
        <fullName evidence="2">Protein kinase domain-containing protein</fullName>
    </recommendedName>
</protein>
<reference evidence="3" key="1">
    <citation type="submission" date="2022-12" db="EMBL/GenBank/DDBJ databases">
        <authorList>
            <person name="Petersen C."/>
        </authorList>
    </citation>
    <scope>NUCLEOTIDE SEQUENCE</scope>
    <source>
        <strain evidence="3">IBT 17660</strain>
    </source>
</reference>
<dbReference type="Proteomes" id="UP001147760">
    <property type="component" value="Unassembled WGS sequence"/>
</dbReference>
<dbReference type="PANTHER" id="PTHR24359:SF1">
    <property type="entry name" value="INHIBITOR OF NUCLEAR FACTOR KAPPA-B KINASE EPSILON SUBUNIT HOMOLOG 1-RELATED"/>
    <property type="match status" value="1"/>
</dbReference>
<organism evidence="3 4">
    <name type="scientific">Penicillium desertorum</name>
    <dbReference type="NCBI Taxonomy" id="1303715"/>
    <lineage>
        <taxon>Eukaryota</taxon>
        <taxon>Fungi</taxon>
        <taxon>Dikarya</taxon>
        <taxon>Ascomycota</taxon>
        <taxon>Pezizomycotina</taxon>
        <taxon>Eurotiomycetes</taxon>
        <taxon>Eurotiomycetidae</taxon>
        <taxon>Eurotiales</taxon>
        <taxon>Aspergillaceae</taxon>
        <taxon>Penicillium</taxon>
    </lineage>
</organism>
<dbReference type="Gene3D" id="1.10.510.10">
    <property type="entry name" value="Transferase(Phosphotransferase) domain 1"/>
    <property type="match status" value="1"/>
</dbReference>
<sequence length="704" mass="75962">MSLNSKSKQKLGQAGRSEEPKENEMAALPLTEIGPSSTEAGPSSTNVLKVEPSSTKVGPSSTKAGSSSTKSSKIEPSSTKVGPSSTKADPSLTKASKASKIDSSSTKAGSSSTNASKSPKIDSRSTKVGPSSTKADPSSTKASKVEPSSTKVGPSSTKADPSSTNAGSSSTKASKVDSGSEDADSRLTKRAQTSSPPPEASRKYSLDLDFSMLRLDSITSKEPTARVILYPRVSELDISPYRGAGCYDNWVEVQLGDCPEGSESARVLVVTPNAEQVGCTITHGRVIFHLYLDPGEDRLILHNACSFATLNVRLETKSVEVGPKGPAFLYKGSCAIEVNGITLVEFEILPRPSWEIAAKLATKRPAPESDSPSSKRVKRGESTYRAIEPARGMQAVPDGNALVRLEKGDTMYIGADDEGYRLTRHRTIAEQPNSSVWQAEHSGIPGETIVVKIIRTTGRSERDTIQAIQAWIHESEIHSSLKSHSAILRMLGSDARFHSIYTEHIEAESLVCQRTPGRNRFIGYTSDMQKILADMASALAFVHDNNIVHNDVKPGNILYSPNRGAVLIDFGLSFWDGHPSPGGGSPWYLPPEFMVDWNLRGPPSDMWALGIVVLWLLGRIPLPERTPHWVISNIHLSPDMKDVDTMVQWIGLVKNALSKINQEDDPLSCIVKGLLDPDMDDRIDAATLNKQLAEKGLLQDGNVE</sequence>
<feature type="region of interest" description="Disordered" evidence="1">
    <location>
        <begin position="1"/>
        <end position="203"/>
    </location>
</feature>
<proteinExistence type="predicted"/>
<dbReference type="SMART" id="SM00220">
    <property type="entry name" value="S_TKc"/>
    <property type="match status" value="1"/>
</dbReference>
<dbReference type="PROSITE" id="PS50011">
    <property type="entry name" value="PROTEIN_KINASE_DOM"/>
    <property type="match status" value="1"/>
</dbReference>
<dbReference type="EMBL" id="JAPWDO010000006">
    <property type="protein sequence ID" value="KAJ5466462.1"/>
    <property type="molecule type" value="Genomic_DNA"/>
</dbReference>
<dbReference type="InterPro" id="IPR008271">
    <property type="entry name" value="Ser/Thr_kinase_AS"/>
</dbReference>
<feature type="domain" description="Protein kinase" evidence="2">
    <location>
        <begin position="422"/>
        <end position="698"/>
    </location>
</feature>
<name>A0A9W9WKM8_9EURO</name>
<feature type="compositionally biased region" description="Polar residues" evidence="1">
    <location>
        <begin position="126"/>
        <end position="173"/>
    </location>
</feature>
<dbReference type="PANTHER" id="PTHR24359">
    <property type="entry name" value="SERINE/THREONINE-PROTEIN KINASE SBK1"/>
    <property type="match status" value="1"/>
</dbReference>
<evidence type="ECO:0000259" key="2">
    <source>
        <dbReference type="PROSITE" id="PS50011"/>
    </source>
</evidence>
<comment type="caution">
    <text evidence="3">The sequence shown here is derived from an EMBL/GenBank/DDBJ whole genome shotgun (WGS) entry which is preliminary data.</text>
</comment>
<dbReference type="GO" id="GO:0005524">
    <property type="term" value="F:ATP binding"/>
    <property type="evidence" value="ECO:0007669"/>
    <property type="project" value="InterPro"/>
</dbReference>
<evidence type="ECO:0000313" key="3">
    <source>
        <dbReference type="EMBL" id="KAJ5466462.1"/>
    </source>
</evidence>
<evidence type="ECO:0000256" key="1">
    <source>
        <dbReference type="SAM" id="MobiDB-lite"/>
    </source>
</evidence>
<accession>A0A9W9WKM8</accession>
<reference evidence="3" key="2">
    <citation type="journal article" date="2023" name="IMA Fungus">
        <title>Comparative genomic study of the Penicillium genus elucidates a diverse pangenome and 15 lateral gene transfer events.</title>
        <authorList>
            <person name="Petersen C."/>
            <person name="Sorensen T."/>
            <person name="Nielsen M.R."/>
            <person name="Sondergaard T.E."/>
            <person name="Sorensen J.L."/>
            <person name="Fitzpatrick D.A."/>
            <person name="Frisvad J.C."/>
            <person name="Nielsen K.L."/>
        </authorList>
    </citation>
    <scope>NUCLEOTIDE SEQUENCE</scope>
    <source>
        <strain evidence="3">IBT 17660</strain>
    </source>
</reference>
<evidence type="ECO:0000313" key="4">
    <source>
        <dbReference type="Proteomes" id="UP001147760"/>
    </source>
</evidence>
<feature type="compositionally biased region" description="Low complexity" evidence="1">
    <location>
        <begin position="94"/>
        <end position="118"/>
    </location>
</feature>
<keyword evidence="4" id="KW-1185">Reference proteome</keyword>
<dbReference type="InterPro" id="IPR011009">
    <property type="entry name" value="Kinase-like_dom_sf"/>
</dbReference>
<feature type="compositionally biased region" description="Polar residues" evidence="1">
    <location>
        <begin position="34"/>
        <end position="59"/>
    </location>
</feature>